<reference evidence="1" key="1">
    <citation type="submission" date="2019-09" db="EMBL/GenBank/DDBJ databases">
        <title>Characterisation of the sponge microbiome using genome-centric metagenomics.</title>
        <authorList>
            <person name="Engelberts J.P."/>
            <person name="Robbins S.J."/>
            <person name="De Goeij J.M."/>
            <person name="Aranda M."/>
            <person name="Bell S.C."/>
            <person name="Webster N.S."/>
        </authorList>
    </citation>
    <scope>NUCLEOTIDE SEQUENCE</scope>
    <source>
        <strain evidence="1">SB0664_bin_43</strain>
    </source>
</reference>
<comment type="caution">
    <text evidence="1">The sequence shown here is derived from an EMBL/GenBank/DDBJ whole genome shotgun (WGS) entry which is preliminary data.</text>
</comment>
<feature type="non-terminal residue" evidence="1">
    <location>
        <position position="161"/>
    </location>
</feature>
<proteinExistence type="predicted"/>
<evidence type="ECO:0000313" key="1">
    <source>
        <dbReference type="EMBL" id="MXY32717.1"/>
    </source>
</evidence>
<protein>
    <submittedName>
        <fullName evidence="1">Uncharacterized protein</fullName>
    </submittedName>
</protein>
<sequence length="161" mass="17742">MTRQLHSGLYEDLLTSALEAEINARTAEGWWVDVATADSTVRPELLARHVYNLLRRALEGMPEEDGAQPANQVALANRLVEVLVEYGAMADDRVADTARLLLEAVERRALGGTRSAVPRPTLSLRQTGLLVNGRRDVQIASEIAREIPSADRIDLLCAFVR</sequence>
<organism evidence="1">
    <name type="scientific">Boseongicola sp. SB0664_bin_43</name>
    <dbReference type="NCBI Taxonomy" id="2604844"/>
    <lineage>
        <taxon>Bacteria</taxon>
        <taxon>Pseudomonadati</taxon>
        <taxon>Pseudomonadota</taxon>
        <taxon>Alphaproteobacteria</taxon>
        <taxon>Rhodobacterales</taxon>
        <taxon>Paracoccaceae</taxon>
        <taxon>Boseongicola</taxon>
    </lineage>
</organism>
<accession>A0A6B0XY88</accession>
<name>A0A6B0XY88_9RHOB</name>
<dbReference type="AlphaFoldDB" id="A0A6B0XY88"/>
<dbReference type="EMBL" id="VXRY01000052">
    <property type="protein sequence ID" value="MXY32717.1"/>
    <property type="molecule type" value="Genomic_DNA"/>
</dbReference>
<gene>
    <name evidence="1" type="ORF">F4Y60_01230</name>
</gene>